<dbReference type="Proteomes" id="UP000233837">
    <property type="component" value="Unassembled WGS sequence"/>
</dbReference>
<dbReference type="Pfam" id="PF00646">
    <property type="entry name" value="F-box"/>
    <property type="match status" value="1"/>
</dbReference>
<evidence type="ECO:0000259" key="2">
    <source>
        <dbReference type="Pfam" id="PF03478"/>
    </source>
</evidence>
<dbReference type="Gene3D" id="1.20.1280.50">
    <property type="match status" value="1"/>
</dbReference>
<dbReference type="InterPro" id="IPR005174">
    <property type="entry name" value="KIB1-4_b-propeller"/>
</dbReference>
<protein>
    <submittedName>
        <fullName evidence="3">Uncharacterized protein</fullName>
    </submittedName>
</protein>
<dbReference type="AlphaFoldDB" id="A0A2I0XJ17"/>
<evidence type="ECO:0000313" key="3">
    <source>
        <dbReference type="EMBL" id="PKU87898.1"/>
    </source>
</evidence>
<dbReference type="InterPro" id="IPR001810">
    <property type="entry name" value="F-box_dom"/>
</dbReference>
<name>A0A2I0XJ17_9ASPA</name>
<keyword evidence="4" id="KW-1185">Reference proteome</keyword>
<dbReference type="SUPFAM" id="SSF81383">
    <property type="entry name" value="F-box domain"/>
    <property type="match status" value="1"/>
</dbReference>
<dbReference type="Pfam" id="PF03478">
    <property type="entry name" value="Beta-prop_KIB1-4"/>
    <property type="match status" value="1"/>
</dbReference>
<dbReference type="PANTHER" id="PTHR33110">
    <property type="entry name" value="F-BOX/KELCH-REPEAT PROTEIN-RELATED"/>
    <property type="match status" value="1"/>
</dbReference>
<sequence length="333" mass="38142">MSPSWSDLPLDLLIIIRNKLQNADLLSFRLVCSQWRYASPTPNPCPLYLVHFRHRTEVIFYLDSDFINDKSRPHVISFPFSSFDPMSFVGCSNGWSIFLTHDDGIILLFDPVSKRKLIFPHCIHVWKVVVSSSIDASIGVACNVTIKDKTMSFLDNIFVFCRHADDDCQRWSLVMKESKSIIDISLAGDGRFYAISRDCKFYILDERPPFIKLKRIKLWLPKHIFESGSDISPPPKRRLRPIEFDSMKASGETNLNICGSCEKYRPGQLTISLKINLAELHGNSNNIEVACDASWSEDDLESSTEKDDLEWLECLNSYKFRPSFNVRSVSNIG</sequence>
<evidence type="ECO:0000313" key="4">
    <source>
        <dbReference type="Proteomes" id="UP000233837"/>
    </source>
</evidence>
<reference evidence="3 4" key="1">
    <citation type="journal article" date="2016" name="Sci. Rep.">
        <title>The Dendrobium catenatum Lindl. genome sequence provides insights into polysaccharide synthase, floral development and adaptive evolution.</title>
        <authorList>
            <person name="Zhang G.Q."/>
            <person name="Xu Q."/>
            <person name="Bian C."/>
            <person name="Tsai W.C."/>
            <person name="Yeh C.M."/>
            <person name="Liu K.W."/>
            <person name="Yoshida K."/>
            <person name="Zhang L.S."/>
            <person name="Chang S.B."/>
            <person name="Chen F."/>
            <person name="Shi Y."/>
            <person name="Su Y.Y."/>
            <person name="Zhang Y.Q."/>
            <person name="Chen L.J."/>
            <person name="Yin Y."/>
            <person name="Lin M."/>
            <person name="Huang H."/>
            <person name="Deng H."/>
            <person name="Wang Z.W."/>
            <person name="Zhu S.L."/>
            <person name="Zhao X."/>
            <person name="Deng C."/>
            <person name="Niu S.C."/>
            <person name="Huang J."/>
            <person name="Wang M."/>
            <person name="Liu G.H."/>
            <person name="Yang H.J."/>
            <person name="Xiao X.J."/>
            <person name="Hsiao Y.Y."/>
            <person name="Wu W.L."/>
            <person name="Chen Y.Y."/>
            <person name="Mitsuda N."/>
            <person name="Ohme-Takagi M."/>
            <person name="Luo Y.B."/>
            <person name="Van de Peer Y."/>
            <person name="Liu Z.J."/>
        </authorList>
    </citation>
    <scope>NUCLEOTIDE SEQUENCE [LARGE SCALE GENOMIC DNA]</scope>
    <source>
        <tissue evidence="3">The whole plant</tissue>
    </source>
</reference>
<accession>A0A2I0XJ17</accession>
<evidence type="ECO:0000259" key="1">
    <source>
        <dbReference type="Pfam" id="PF00646"/>
    </source>
</evidence>
<dbReference type="EMBL" id="KZ501830">
    <property type="protein sequence ID" value="PKU87898.1"/>
    <property type="molecule type" value="Genomic_DNA"/>
</dbReference>
<organism evidence="3 4">
    <name type="scientific">Dendrobium catenatum</name>
    <dbReference type="NCBI Taxonomy" id="906689"/>
    <lineage>
        <taxon>Eukaryota</taxon>
        <taxon>Viridiplantae</taxon>
        <taxon>Streptophyta</taxon>
        <taxon>Embryophyta</taxon>
        <taxon>Tracheophyta</taxon>
        <taxon>Spermatophyta</taxon>
        <taxon>Magnoliopsida</taxon>
        <taxon>Liliopsida</taxon>
        <taxon>Asparagales</taxon>
        <taxon>Orchidaceae</taxon>
        <taxon>Epidendroideae</taxon>
        <taxon>Malaxideae</taxon>
        <taxon>Dendrobiinae</taxon>
        <taxon>Dendrobium</taxon>
    </lineage>
</organism>
<dbReference type="InterPro" id="IPR036047">
    <property type="entry name" value="F-box-like_dom_sf"/>
</dbReference>
<feature type="domain" description="F-box" evidence="1">
    <location>
        <begin position="5"/>
        <end position="39"/>
    </location>
</feature>
<proteinExistence type="predicted"/>
<feature type="domain" description="KIB1-4 beta-propeller" evidence="2">
    <location>
        <begin position="75"/>
        <end position="207"/>
    </location>
</feature>
<gene>
    <name evidence="3" type="ORF">MA16_Dca007840</name>
</gene>
<reference evidence="3 4" key="2">
    <citation type="journal article" date="2017" name="Nature">
        <title>The Apostasia genome and the evolution of orchids.</title>
        <authorList>
            <person name="Zhang G.Q."/>
            <person name="Liu K.W."/>
            <person name="Li Z."/>
            <person name="Lohaus R."/>
            <person name="Hsiao Y.Y."/>
            <person name="Niu S.C."/>
            <person name="Wang J.Y."/>
            <person name="Lin Y.C."/>
            <person name="Xu Q."/>
            <person name="Chen L.J."/>
            <person name="Yoshida K."/>
            <person name="Fujiwara S."/>
            <person name="Wang Z.W."/>
            <person name="Zhang Y.Q."/>
            <person name="Mitsuda N."/>
            <person name="Wang M."/>
            <person name="Liu G.H."/>
            <person name="Pecoraro L."/>
            <person name="Huang H.X."/>
            <person name="Xiao X.J."/>
            <person name="Lin M."/>
            <person name="Wu X.Y."/>
            <person name="Wu W.L."/>
            <person name="Chen Y.Y."/>
            <person name="Chang S.B."/>
            <person name="Sakamoto S."/>
            <person name="Ohme-Takagi M."/>
            <person name="Yagi M."/>
            <person name="Zeng S.J."/>
            <person name="Shen C.Y."/>
            <person name="Yeh C.M."/>
            <person name="Luo Y.B."/>
            <person name="Tsai W.C."/>
            <person name="Van de Peer Y."/>
            <person name="Liu Z.J."/>
        </authorList>
    </citation>
    <scope>NUCLEOTIDE SEQUENCE [LARGE SCALE GENOMIC DNA]</scope>
    <source>
        <tissue evidence="3">The whole plant</tissue>
    </source>
</reference>